<dbReference type="Gene3D" id="1.10.1220.10">
    <property type="entry name" value="Met repressor-like"/>
    <property type="match status" value="1"/>
</dbReference>
<dbReference type="InterPro" id="IPR007337">
    <property type="entry name" value="RelB/DinJ"/>
</dbReference>
<accession>A0ABT7DLB7</accession>
<comment type="similarity">
    <text evidence="1">Belongs to the RelB/DinJ antitoxin family.</text>
</comment>
<gene>
    <name evidence="3" type="ORF">QNJ86_05930</name>
</gene>
<dbReference type="PANTHER" id="PTHR38781">
    <property type="entry name" value="ANTITOXIN DINJ-RELATED"/>
    <property type="match status" value="1"/>
</dbReference>
<dbReference type="EMBL" id="JASJEU010000012">
    <property type="protein sequence ID" value="MDJ1650331.1"/>
    <property type="molecule type" value="Genomic_DNA"/>
</dbReference>
<reference evidence="3 4" key="1">
    <citation type="submission" date="2023-05" db="EMBL/GenBank/DDBJ databases">
        <title>Gordonibacter KGMB12511T sp. nov., isolated from faeces of healthy Korean.</title>
        <authorList>
            <person name="Kim H.S."/>
            <person name="Kim J.-S."/>
            <person name="Suh M.K."/>
            <person name="Eom M.K."/>
            <person name="Do H.E."/>
            <person name="Lee J.-S."/>
        </authorList>
    </citation>
    <scope>NUCLEOTIDE SEQUENCE [LARGE SCALE GENOMIC DNA]</scope>
    <source>
        <strain evidence="3 4">KGMB12511</strain>
    </source>
</reference>
<comment type="caution">
    <text evidence="3">The sequence shown here is derived from an EMBL/GenBank/DDBJ whole genome shotgun (WGS) entry which is preliminary data.</text>
</comment>
<protein>
    <submittedName>
        <fullName evidence="3">Type II toxin-antitoxin system RelB/DinJ family antitoxin</fullName>
    </submittedName>
</protein>
<name>A0ABT7DLB7_9ACTN</name>
<dbReference type="Proteomes" id="UP001232750">
    <property type="component" value="Unassembled WGS sequence"/>
</dbReference>
<keyword evidence="2" id="KW-1277">Toxin-antitoxin system</keyword>
<evidence type="ECO:0000313" key="3">
    <source>
        <dbReference type="EMBL" id="MDJ1650331.1"/>
    </source>
</evidence>
<dbReference type="PANTHER" id="PTHR38781:SF1">
    <property type="entry name" value="ANTITOXIN DINJ-RELATED"/>
    <property type="match status" value="1"/>
</dbReference>
<sequence>MLTINMDDEVKKEFQDVVNKLGLNATSAVNLFARAVIREKAIPFPITLRTRDEQDWNDYLSGTIEKSCEDLRRGDVITEEELERLIDQNKAS</sequence>
<dbReference type="RefSeq" id="WP_283831683.1">
    <property type="nucleotide sequence ID" value="NZ_JASJEU010000012.1"/>
</dbReference>
<dbReference type="NCBIfam" id="TIGR02384">
    <property type="entry name" value="RelB_DinJ"/>
    <property type="match status" value="1"/>
</dbReference>
<evidence type="ECO:0000313" key="4">
    <source>
        <dbReference type="Proteomes" id="UP001232750"/>
    </source>
</evidence>
<dbReference type="Pfam" id="PF04221">
    <property type="entry name" value="RelB"/>
    <property type="match status" value="1"/>
</dbReference>
<keyword evidence="4" id="KW-1185">Reference proteome</keyword>
<proteinExistence type="inferred from homology"/>
<evidence type="ECO:0000256" key="2">
    <source>
        <dbReference type="ARBA" id="ARBA00022649"/>
    </source>
</evidence>
<organism evidence="3 4">
    <name type="scientific">Gordonibacter faecis</name>
    <dbReference type="NCBI Taxonomy" id="3047475"/>
    <lineage>
        <taxon>Bacteria</taxon>
        <taxon>Bacillati</taxon>
        <taxon>Actinomycetota</taxon>
        <taxon>Coriobacteriia</taxon>
        <taxon>Eggerthellales</taxon>
        <taxon>Eggerthellaceae</taxon>
        <taxon>Gordonibacter</taxon>
    </lineage>
</organism>
<evidence type="ECO:0000256" key="1">
    <source>
        <dbReference type="ARBA" id="ARBA00010562"/>
    </source>
</evidence>
<dbReference type="InterPro" id="IPR013321">
    <property type="entry name" value="Arc_rbn_hlx_hlx"/>
</dbReference>